<protein>
    <submittedName>
        <fullName evidence="2">Uncharacterized protein</fullName>
    </submittedName>
</protein>
<reference evidence="2" key="2">
    <citation type="submission" date="2021-04" db="EMBL/GenBank/DDBJ databases">
        <authorList>
            <person name="Gilroy R."/>
        </authorList>
    </citation>
    <scope>NUCLEOTIDE SEQUENCE</scope>
    <source>
        <strain evidence="2">Gambia11-129</strain>
    </source>
</reference>
<evidence type="ECO:0000256" key="1">
    <source>
        <dbReference type="SAM" id="SignalP"/>
    </source>
</evidence>
<proteinExistence type="predicted"/>
<comment type="caution">
    <text evidence="2">The sequence shown here is derived from an EMBL/GenBank/DDBJ whole genome shotgun (WGS) entry which is preliminary data.</text>
</comment>
<evidence type="ECO:0000313" key="2">
    <source>
        <dbReference type="EMBL" id="HIV98338.1"/>
    </source>
</evidence>
<dbReference type="EMBL" id="DXHU01000005">
    <property type="protein sequence ID" value="HIV98338.1"/>
    <property type="molecule type" value="Genomic_DNA"/>
</dbReference>
<gene>
    <name evidence="2" type="ORF">IAB12_00980</name>
</gene>
<evidence type="ECO:0000313" key="3">
    <source>
        <dbReference type="Proteomes" id="UP000823936"/>
    </source>
</evidence>
<accession>A0A9D1TMK5</accession>
<keyword evidence="1" id="KW-0732">Signal</keyword>
<feature type="signal peptide" evidence="1">
    <location>
        <begin position="1"/>
        <end position="19"/>
    </location>
</feature>
<sequence>MKKTALLLIFLFLSLTVFANDPVNFYLNLVKNGSSSVEIKDSTLNTSLDKIVFSIPTNVTDPETNRSESTASFGLDWNLYANYDANGILDNSCSMNLYFVTSAEAVNNGYMLVNTENDKIGLNYNVNFSCNLSYSYKGSLENVELTGSTDDAPDGKNGNTQMMLSDRTLTLFERIPLDFITPIKGSAVLNLVLLAPWGDVTGADGNVTGQDYHFMQGQYTGYVFIETVIY</sequence>
<dbReference type="AlphaFoldDB" id="A0A9D1TMK5"/>
<organism evidence="2 3">
    <name type="scientific">Candidatus Ornithospirochaeta avicola</name>
    <dbReference type="NCBI Taxonomy" id="2840896"/>
    <lineage>
        <taxon>Bacteria</taxon>
        <taxon>Pseudomonadati</taxon>
        <taxon>Spirochaetota</taxon>
        <taxon>Spirochaetia</taxon>
        <taxon>Spirochaetales</taxon>
        <taxon>Spirochaetaceae</taxon>
        <taxon>Spirochaetaceae incertae sedis</taxon>
        <taxon>Candidatus Ornithospirochaeta</taxon>
    </lineage>
</organism>
<feature type="chain" id="PRO_5038898361" evidence="1">
    <location>
        <begin position="20"/>
        <end position="230"/>
    </location>
</feature>
<reference evidence="2" key="1">
    <citation type="journal article" date="2021" name="PeerJ">
        <title>Extensive microbial diversity within the chicken gut microbiome revealed by metagenomics and culture.</title>
        <authorList>
            <person name="Gilroy R."/>
            <person name="Ravi A."/>
            <person name="Getino M."/>
            <person name="Pursley I."/>
            <person name="Horton D.L."/>
            <person name="Alikhan N.F."/>
            <person name="Baker D."/>
            <person name="Gharbi K."/>
            <person name="Hall N."/>
            <person name="Watson M."/>
            <person name="Adriaenssens E.M."/>
            <person name="Foster-Nyarko E."/>
            <person name="Jarju S."/>
            <person name="Secka A."/>
            <person name="Antonio M."/>
            <person name="Oren A."/>
            <person name="Chaudhuri R.R."/>
            <person name="La Ragione R."/>
            <person name="Hildebrand F."/>
            <person name="Pallen M.J."/>
        </authorList>
    </citation>
    <scope>NUCLEOTIDE SEQUENCE</scope>
    <source>
        <strain evidence="2">Gambia11-129</strain>
    </source>
</reference>
<name>A0A9D1TMK5_9SPIO</name>
<dbReference type="Proteomes" id="UP000823936">
    <property type="component" value="Unassembled WGS sequence"/>
</dbReference>